<gene>
    <name evidence="1" type="ORF">IAC52_02535</name>
</gene>
<dbReference type="AlphaFoldDB" id="A0A9D1S2X7"/>
<accession>A0A9D1S2X7</accession>
<evidence type="ECO:0000313" key="1">
    <source>
        <dbReference type="EMBL" id="HIU45156.1"/>
    </source>
</evidence>
<reference evidence="1" key="2">
    <citation type="journal article" date="2021" name="PeerJ">
        <title>Extensive microbial diversity within the chicken gut microbiome revealed by metagenomics and culture.</title>
        <authorList>
            <person name="Gilroy R."/>
            <person name="Ravi A."/>
            <person name="Getino M."/>
            <person name="Pursley I."/>
            <person name="Horton D.L."/>
            <person name="Alikhan N.F."/>
            <person name="Baker D."/>
            <person name="Gharbi K."/>
            <person name="Hall N."/>
            <person name="Watson M."/>
            <person name="Adriaenssens E.M."/>
            <person name="Foster-Nyarko E."/>
            <person name="Jarju S."/>
            <person name="Secka A."/>
            <person name="Antonio M."/>
            <person name="Oren A."/>
            <person name="Chaudhuri R.R."/>
            <person name="La Ragione R."/>
            <person name="Hildebrand F."/>
            <person name="Pallen M.J."/>
        </authorList>
    </citation>
    <scope>NUCLEOTIDE SEQUENCE</scope>
    <source>
        <strain evidence="1">ChiGjej1B1-22543</strain>
    </source>
</reference>
<dbReference type="EMBL" id="DVMV01000017">
    <property type="protein sequence ID" value="HIU45156.1"/>
    <property type="molecule type" value="Genomic_DNA"/>
</dbReference>
<proteinExistence type="predicted"/>
<sequence>MIRAVEENGEITGMRVTIDDYDYASNGDGTYEYHLCVFDYTVADVGTTEVSLPD</sequence>
<evidence type="ECO:0000313" key="2">
    <source>
        <dbReference type="Proteomes" id="UP000824070"/>
    </source>
</evidence>
<dbReference type="Proteomes" id="UP000824070">
    <property type="component" value="Unassembled WGS sequence"/>
</dbReference>
<protein>
    <submittedName>
        <fullName evidence="1">Uncharacterized protein</fullName>
    </submittedName>
</protein>
<reference evidence="1" key="1">
    <citation type="submission" date="2020-10" db="EMBL/GenBank/DDBJ databases">
        <authorList>
            <person name="Gilroy R."/>
        </authorList>
    </citation>
    <scope>NUCLEOTIDE SEQUENCE</scope>
    <source>
        <strain evidence="1">ChiGjej1B1-22543</strain>
    </source>
</reference>
<organism evidence="1 2">
    <name type="scientific">Candidatus Alloenteromonas pullicola</name>
    <dbReference type="NCBI Taxonomy" id="2840784"/>
    <lineage>
        <taxon>Bacteria</taxon>
        <taxon>Bacillati</taxon>
        <taxon>Bacillota</taxon>
        <taxon>Bacillota incertae sedis</taxon>
        <taxon>Candidatus Alloenteromonas</taxon>
    </lineage>
</organism>
<comment type="caution">
    <text evidence="1">The sequence shown here is derived from an EMBL/GenBank/DDBJ whole genome shotgun (WGS) entry which is preliminary data.</text>
</comment>
<name>A0A9D1S2X7_9FIRM</name>